<accession>A0ABW3ZIB3</accession>
<evidence type="ECO:0000313" key="2">
    <source>
        <dbReference type="Proteomes" id="UP001597135"/>
    </source>
</evidence>
<comment type="caution">
    <text evidence="1">The sequence shown here is derived from an EMBL/GenBank/DDBJ whole genome shotgun (WGS) entry which is preliminary data.</text>
</comment>
<dbReference type="EMBL" id="JBHTMU010000016">
    <property type="protein sequence ID" value="MFD1342906.1"/>
    <property type="molecule type" value="Genomic_DNA"/>
</dbReference>
<evidence type="ECO:0000313" key="1">
    <source>
        <dbReference type="EMBL" id="MFD1342906.1"/>
    </source>
</evidence>
<gene>
    <name evidence="1" type="ORF">ACFQ4E_10780</name>
</gene>
<organism evidence="1 2">
    <name type="scientific">Litorisediminicola beolgyonensis</name>
    <dbReference type="NCBI Taxonomy" id="1173614"/>
    <lineage>
        <taxon>Bacteria</taxon>
        <taxon>Pseudomonadati</taxon>
        <taxon>Pseudomonadota</taxon>
        <taxon>Alphaproteobacteria</taxon>
        <taxon>Rhodobacterales</taxon>
        <taxon>Paracoccaceae</taxon>
        <taxon>Litorisediminicola</taxon>
    </lineage>
</organism>
<proteinExistence type="predicted"/>
<keyword evidence="2" id="KW-1185">Reference proteome</keyword>
<reference evidence="2" key="1">
    <citation type="journal article" date="2019" name="Int. J. Syst. Evol. Microbiol.">
        <title>The Global Catalogue of Microorganisms (GCM) 10K type strain sequencing project: providing services to taxonomists for standard genome sequencing and annotation.</title>
        <authorList>
            <consortium name="The Broad Institute Genomics Platform"/>
            <consortium name="The Broad Institute Genome Sequencing Center for Infectious Disease"/>
            <person name="Wu L."/>
            <person name="Ma J."/>
        </authorList>
    </citation>
    <scope>NUCLEOTIDE SEQUENCE [LARGE SCALE GENOMIC DNA]</scope>
    <source>
        <strain evidence="2">CCUG 62953</strain>
    </source>
</reference>
<dbReference type="RefSeq" id="WP_386803386.1">
    <property type="nucleotide sequence ID" value="NZ_JBHTMU010000016.1"/>
</dbReference>
<protein>
    <submittedName>
        <fullName evidence="1">Uncharacterized protein</fullName>
    </submittedName>
</protein>
<sequence length="49" mass="5884">MKSFFLRHVHFDQWGTGDWKVGFGWWDGAFELYLGRRILVFSKHPASLR</sequence>
<dbReference type="Proteomes" id="UP001597135">
    <property type="component" value="Unassembled WGS sequence"/>
</dbReference>
<name>A0ABW3ZIB3_9RHOB</name>